<feature type="non-terminal residue" evidence="2">
    <location>
        <position position="172"/>
    </location>
</feature>
<accession>T1A0A1</accession>
<dbReference type="PROSITE" id="PS00166">
    <property type="entry name" value="ENOYL_COA_HYDRATASE"/>
    <property type="match status" value="1"/>
</dbReference>
<dbReference type="Pfam" id="PF00378">
    <property type="entry name" value="ECH_1"/>
    <property type="match status" value="1"/>
</dbReference>
<dbReference type="EMBL" id="AUZY01007315">
    <property type="protein sequence ID" value="EQD50302.1"/>
    <property type="molecule type" value="Genomic_DNA"/>
</dbReference>
<dbReference type="SUPFAM" id="SSF52096">
    <property type="entry name" value="ClpP/crotonase"/>
    <property type="match status" value="1"/>
</dbReference>
<gene>
    <name evidence="2" type="ORF">B1B_11287</name>
</gene>
<dbReference type="AlphaFoldDB" id="T1A0A1"/>
<comment type="similarity">
    <text evidence="1">Belongs to the enoyl-CoA hydratase/isomerase family.</text>
</comment>
<comment type="caution">
    <text evidence="2">The sequence shown here is derived from an EMBL/GenBank/DDBJ whole genome shotgun (WGS) entry which is preliminary data.</text>
</comment>
<keyword evidence="2" id="KW-0378">Hydrolase</keyword>
<sequence>MGLFEGAVEALLRCGKPTIARLNGITVGGGNELQLACDLSVAASHVYLGQVGVGVGSVACGGATQWLPLVVGDRRARAMLLLNERISPRQALDWGLVSGVAPSVRRGSTFIEAPTADDIRRAQAGEPGYEIDLAPLDSAVDALSQRLLGMFPECLRYTKQQVNFWKELSWPP</sequence>
<dbReference type="InterPro" id="IPR018376">
    <property type="entry name" value="Enoyl-CoA_hyd/isom_CS"/>
</dbReference>
<organism evidence="2">
    <name type="scientific">mine drainage metagenome</name>
    <dbReference type="NCBI Taxonomy" id="410659"/>
    <lineage>
        <taxon>unclassified sequences</taxon>
        <taxon>metagenomes</taxon>
        <taxon>ecological metagenomes</taxon>
    </lineage>
</organism>
<reference evidence="2" key="1">
    <citation type="submission" date="2013-08" db="EMBL/GenBank/DDBJ databases">
        <authorList>
            <person name="Mendez C."/>
            <person name="Richter M."/>
            <person name="Ferrer M."/>
            <person name="Sanchez J."/>
        </authorList>
    </citation>
    <scope>NUCLEOTIDE SEQUENCE</scope>
</reference>
<reference evidence="2" key="2">
    <citation type="journal article" date="2014" name="ISME J.">
        <title>Microbial stratification in low pH oxic and suboxic macroscopic growths along an acid mine drainage.</title>
        <authorList>
            <person name="Mendez-Garcia C."/>
            <person name="Mesa V."/>
            <person name="Sprenger R.R."/>
            <person name="Richter M."/>
            <person name="Diez M.S."/>
            <person name="Solano J."/>
            <person name="Bargiela R."/>
            <person name="Golyshina O.V."/>
            <person name="Manteca A."/>
            <person name="Ramos J.L."/>
            <person name="Gallego J.R."/>
            <person name="Llorente I."/>
            <person name="Martins Dos Santos V.A."/>
            <person name="Jensen O.N."/>
            <person name="Pelaez A.I."/>
            <person name="Sanchez J."/>
            <person name="Ferrer M."/>
        </authorList>
    </citation>
    <scope>NUCLEOTIDE SEQUENCE</scope>
</reference>
<dbReference type="Gene3D" id="3.90.226.10">
    <property type="entry name" value="2-enoyl-CoA Hydratase, Chain A, domain 1"/>
    <property type="match status" value="1"/>
</dbReference>
<dbReference type="InterPro" id="IPR001753">
    <property type="entry name" value="Enoyl-CoA_hydra/iso"/>
</dbReference>
<evidence type="ECO:0000256" key="1">
    <source>
        <dbReference type="ARBA" id="ARBA00005254"/>
    </source>
</evidence>
<dbReference type="CDD" id="cd06558">
    <property type="entry name" value="crotonase-like"/>
    <property type="match status" value="1"/>
</dbReference>
<dbReference type="InterPro" id="IPR029045">
    <property type="entry name" value="ClpP/crotonase-like_dom_sf"/>
</dbReference>
<dbReference type="PANTHER" id="PTHR11941">
    <property type="entry name" value="ENOYL-COA HYDRATASE-RELATED"/>
    <property type="match status" value="1"/>
</dbReference>
<dbReference type="PANTHER" id="PTHR11941:SF54">
    <property type="entry name" value="ENOYL-COA HYDRATASE, MITOCHONDRIAL"/>
    <property type="match status" value="1"/>
</dbReference>
<protein>
    <submittedName>
        <fullName evidence="2">6-oxocyclohex-1-ene-1-carbonyl-CoA hydrolase</fullName>
    </submittedName>
</protein>
<dbReference type="GO" id="GO:0016787">
    <property type="term" value="F:hydrolase activity"/>
    <property type="evidence" value="ECO:0007669"/>
    <property type="project" value="UniProtKB-KW"/>
</dbReference>
<proteinExistence type="inferred from homology"/>
<evidence type="ECO:0000313" key="2">
    <source>
        <dbReference type="EMBL" id="EQD50302.1"/>
    </source>
</evidence>
<name>T1A0A1_9ZZZZ</name>
<dbReference type="GO" id="GO:0006635">
    <property type="term" value="P:fatty acid beta-oxidation"/>
    <property type="evidence" value="ECO:0007669"/>
    <property type="project" value="TreeGrafter"/>
</dbReference>